<reference evidence="1" key="1">
    <citation type="submission" date="2016-01" db="EMBL/GenBank/DDBJ databases">
        <authorList>
            <person name="Peeters C."/>
        </authorList>
    </citation>
    <scope>NUCLEOTIDE SEQUENCE [LARGE SCALE GENOMIC DNA]</scope>
    <source>
        <strain evidence="1">LMG 22940</strain>
    </source>
</reference>
<protein>
    <submittedName>
        <fullName evidence="1">Uncharacterized protein</fullName>
    </submittedName>
</protein>
<evidence type="ECO:0000313" key="1">
    <source>
        <dbReference type="EMBL" id="SAL83468.1"/>
    </source>
</evidence>
<sequence length="40" mass="4382">MRRAATSVAIPCVQLIVSIEDIPPCEGVQRPSPHLERTNP</sequence>
<keyword evidence="2" id="KW-1185">Reference proteome</keyword>
<dbReference type="Proteomes" id="UP000054770">
    <property type="component" value="Unassembled WGS sequence"/>
</dbReference>
<accession>A0A158KQP6</accession>
<organism evidence="1 2">
    <name type="scientific">Caballeronia choica</name>
    <dbReference type="NCBI Taxonomy" id="326476"/>
    <lineage>
        <taxon>Bacteria</taxon>
        <taxon>Pseudomonadati</taxon>
        <taxon>Pseudomonadota</taxon>
        <taxon>Betaproteobacteria</taxon>
        <taxon>Burkholderiales</taxon>
        <taxon>Burkholderiaceae</taxon>
        <taxon>Caballeronia</taxon>
    </lineage>
</organism>
<dbReference type="AlphaFoldDB" id="A0A158KQP6"/>
<gene>
    <name evidence="1" type="ORF">AWB68_06919</name>
</gene>
<proteinExistence type="predicted"/>
<evidence type="ECO:0000313" key="2">
    <source>
        <dbReference type="Proteomes" id="UP000054770"/>
    </source>
</evidence>
<name>A0A158KQP6_9BURK</name>
<comment type="caution">
    <text evidence="1">The sequence shown here is derived from an EMBL/GenBank/DDBJ whole genome shotgun (WGS) entry which is preliminary data.</text>
</comment>
<dbReference type="EMBL" id="FCON02000139">
    <property type="protein sequence ID" value="SAL83468.1"/>
    <property type="molecule type" value="Genomic_DNA"/>
</dbReference>